<dbReference type="AlphaFoldDB" id="A0A843UXK9"/>
<sequence length="523" mass="59746">MKVPAFIFLFLQLFPPSALPLVHRGEFPESFLFGTSTSAYQIEGAYLEGNKGLSNWDVYSHLPGKIADGGTGDVADDHYHRYKEDVELMHSLGVNSYRFSISWSRILPRGRYGDVNPAGIQFYNHLIDALLRRGIQPFVTLHHFDTPQELEDRYGSWLSPLIQQDFTYFAEVCFKAFGDRVKYWTTFNEPNIRVKFGYLFGNHPPGRCSKPYGNCTIGDSATEPYIAAHNIILSHAAAAVIYKNKYQAKQEGYIGIVMSLDWLEPLTNVSADVLAAQRALSFEIAWFLDPIMFGNYPLEMRRTLGERLPEFSPEGRRKLESKLDFIGINHYSTKYVKDCLFSPCKEGTANGDAMAYRTGERDGVPIGPQTGMPGFFVVPEGIRRAVMYIKQRYNNTPMFITENGYAQKSNNSVSTEDLLHDTSRIEYLQSYLTILAAVMRDGADVRGYFVWSLMDNLEWVFGYTLRYGLYHVDFDTLKRTPRMSAGWYRRFLKDSNVDSVRIADGRSRVPENSRTNLDMIKSY</sequence>
<comment type="caution">
    <text evidence="6">The sequence shown here is derived from an EMBL/GenBank/DDBJ whole genome shotgun (WGS) entry which is preliminary data.</text>
</comment>
<dbReference type="InterPro" id="IPR017853">
    <property type="entry name" value="GH"/>
</dbReference>
<keyword evidence="3" id="KW-0378">Hydrolase</keyword>
<gene>
    <name evidence="6" type="ORF">Taro_018899</name>
</gene>
<evidence type="ECO:0000256" key="5">
    <source>
        <dbReference type="SAM" id="SignalP"/>
    </source>
</evidence>
<evidence type="ECO:0000313" key="7">
    <source>
        <dbReference type="Proteomes" id="UP000652761"/>
    </source>
</evidence>
<dbReference type="FunFam" id="3.20.20.80:FF:000020">
    <property type="entry name" value="Beta-glucosidase 12"/>
    <property type="match status" value="1"/>
</dbReference>
<dbReference type="PRINTS" id="PR00131">
    <property type="entry name" value="GLHYDRLASE1"/>
</dbReference>
<evidence type="ECO:0000313" key="6">
    <source>
        <dbReference type="EMBL" id="MQL86354.1"/>
    </source>
</evidence>
<dbReference type="EMBL" id="NMUH01000895">
    <property type="protein sequence ID" value="MQL86354.1"/>
    <property type="molecule type" value="Genomic_DNA"/>
</dbReference>
<organism evidence="6 7">
    <name type="scientific">Colocasia esculenta</name>
    <name type="common">Wild taro</name>
    <name type="synonym">Arum esculentum</name>
    <dbReference type="NCBI Taxonomy" id="4460"/>
    <lineage>
        <taxon>Eukaryota</taxon>
        <taxon>Viridiplantae</taxon>
        <taxon>Streptophyta</taxon>
        <taxon>Embryophyta</taxon>
        <taxon>Tracheophyta</taxon>
        <taxon>Spermatophyta</taxon>
        <taxon>Magnoliopsida</taxon>
        <taxon>Liliopsida</taxon>
        <taxon>Araceae</taxon>
        <taxon>Aroideae</taxon>
        <taxon>Colocasieae</taxon>
        <taxon>Colocasia</taxon>
    </lineage>
</organism>
<dbReference type="GO" id="GO:0004565">
    <property type="term" value="F:beta-galactosidase activity"/>
    <property type="evidence" value="ECO:0007669"/>
    <property type="project" value="UniProtKB-ARBA"/>
</dbReference>
<evidence type="ECO:0000256" key="1">
    <source>
        <dbReference type="ARBA" id="ARBA00010838"/>
    </source>
</evidence>
<dbReference type="InterPro" id="IPR001360">
    <property type="entry name" value="Glyco_hydro_1"/>
</dbReference>
<keyword evidence="2 5" id="KW-0732">Signal</keyword>
<proteinExistence type="inferred from homology"/>
<protein>
    <submittedName>
        <fullName evidence="6">Uncharacterized protein</fullName>
    </submittedName>
</protein>
<feature type="signal peptide" evidence="5">
    <location>
        <begin position="1"/>
        <end position="20"/>
    </location>
</feature>
<dbReference type="Gene3D" id="3.20.20.80">
    <property type="entry name" value="Glycosidases"/>
    <property type="match status" value="1"/>
</dbReference>
<dbReference type="SUPFAM" id="SSF51445">
    <property type="entry name" value="(Trans)glycosidases"/>
    <property type="match status" value="1"/>
</dbReference>
<keyword evidence="7" id="KW-1185">Reference proteome</keyword>
<evidence type="ECO:0000256" key="2">
    <source>
        <dbReference type="ARBA" id="ARBA00022729"/>
    </source>
</evidence>
<dbReference type="PANTHER" id="PTHR10353:SF236">
    <property type="entry name" value="BETA-GLUCOSIDASE 18"/>
    <property type="match status" value="1"/>
</dbReference>
<comment type="similarity">
    <text evidence="1 4">Belongs to the glycosyl hydrolase 1 family.</text>
</comment>
<dbReference type="Proteomes" id="UP000652761">
    <property type="component" value="Unassembled WGS sequence"/>
</dbReference>
<dbReference type="PANTHER" id="PTHR10353">
    <property type="entry name" value="GLYCOSYL HYDROLASE"/>
    <property type="match status" value="1"/>
</dbReference>
<dbReference type="InterPro" id="IPR033132">
    <property type="entry name" value="GH_1_N_CS"/>
</dbReference>
<dbReference type="GO" id="GO:0033907">
    <property type="term" value="F:beta-D-fucosidase activity"/>
    <property type="evidence" value="ECO:0007669"/>
    <property type="project" value="UniProtKB-ARBA"/>
</dbReference>
<dbReference type="GO" id="GO:0005975">
    <property type="term" value="P:carbohydrate metabolic process"/>
    <property type="evidence" value="ECO:0007669"/>
    <property type="project" value="InterPro"/>
</dbReference>
<reference evidence="6" key="1">
    <citation type="submission" date="2017-07" db="EMBL/GenBank/DDBJ databases">
        <title>Taro Niue Genome Assembly and Annotation.</title>
        <authorList>
            <person name="Atibalentja N."/>
            <person name="Keating K."/>
            <person name="Fields C.J."/>
        </authorList>
    </citation>
    <scope>NUCLEOTIDE SEQUENCE</scope>
    <source>
        <strain evidence="6">Niue_2</strain>
        <tissue evidence="6">Leaf</tissue>
    </source>
</reference>
<feature type="chain" id="PRO_5032277602" evidence="5">
    <location>
        <begin position="21"/>
        <end position="523"/>
    </location>
</feature>
<dbReference type="GO" id="GO:0008422">
    <property type="term" value="F:beta-glucosidase activity"/>
    <property type="evidence" value="ECO:0007669"/>
    <property type="project" value="UniProtKB-ARBA"/>
</dbReference>
<name>A0A843UXK9_COLES</name>
<accession>A0A843UXK9</accession>
<dbReference type="PROSITE" id="PS00653">
    <property type="entry name" value="GLYCOSYL_HYDROL_F1_2"/>
    <property type="match status" value="1"/>
</dbReference>
<dbReference type="OrthoDB" id="65569at2759"/>
<dbReference type="Pfam" id="PF00232">
    <property type="entry name" value="Glyco_hydro_1"/>
    <property type="match status" value="1"/>
</dbReference>
<evidence type="ECO:0000256" key="4">
    <source>
        <dbReference type="RuleBase" id="RU003690"/>
    </source>
</evidence>
<evidence type="ECO:0000256" key="3">
    <source>
        <dbReference type="ARBA" id="ARBA00022801"/>
    </source>
</evidence>